<evidence type="ECO:0000256" key="1">
    <source>
        <dbReference type="ARBA" id="ARBA00022818"/>
    </source>
</evidence>
<dbReference type="PANTHER" id="PTHR43641:SF2">
    <property type="entry name" value="DEHYDRATASE YBIW-RELATED"/>
    <property type="match status" value="1"/>
</dbReference>
<dbReference type="PANTHER" id="PTHR43641">
    <property type="entry name" value="FORMATE ACETYLTRANSFERASE 3-RELATED"/>
    <property type="match status" value="1"/>
</dbReference>
<evidence type="ECO:0000313" key="5">
    <source>
        <dbReference type="Proteomes" id="UP000216052"/>
    </source>
</evidence>
<accession>A0ABZ3J0M9</accession>
<gene>
    <name evidence="4" type="primary">cutC_2</name>
    <name evidence="4" type="ORF">SPACI_017370</name>
</gene>
<dbReference type="Gene3D" id="3.20.70.20">
    <property type="match status" value="1"/>
</dbReference>
<keyword evidence="1 2" id="KW-0556">Organic radical</keyword>
<feature type="modified residue" description="Glycine radical" evidence="2">
    <location>
        <position position="30"/>
    </location>
</feature>
<evidence type="ECO:0000256" key="2">
    <source>
        <dbReference type="PROSITE-ProRule" id="PRU00493"/>
    </source>
</evidence>
<dbReference type="EC" id="4.3.99.4" evidence="4"/>
<evidence type="ECO:0000313" key="4">
    <source>
        <dbReference type="EMBL" id="XFO71703.1"/>
    </source>
</evidence>
<reference evidence="4" key="1">
    <citation type="submission" date="2024-05" db="EMBL/GenBank/DDBJ databases">
        <title>Isolation and characterization of Sporomusa carbonis sp. nov., a carboxydotrophic hydrogenogen in the genus of Sporomusa isolated from a charcoal burning pile.</title>
        <authorList>
            <person name="Boeer T."/>
            <person name="Rosenbaum F."/>
            <person name="Eysell L."/>
            <person name="Mueller V."/>
            <person name="Daniel R."/>
            <person name="Poehlein A."/>
        </authorList>
    </citation>
    <scope>NUCLEOTIDE SEQUENCE [LARGE SCALE GENOMIC DNA]</scope>
    <source>
        <strain evidence="4">DSM 3132</strain>
    </source>
</reference>
<proteinExistence type="predicted"/>
<organism evidence="4 5">
    <name type="scientific">Sporomusa acidovorans (strain ATCC 49682 / DSM 3132 / Mol)</name>
    <dbReference type="NCBI Taxonomy" id="1123286"/>
    <lineage>
        <taxon>Bacteria</taxon>
        <taxon>Bacillati</taxon>
        <taxon>Bacillota</taxon>
        <taxon>Negativicutes</taxon>
        <taxon>Selenomonadales</taxon>
        <taxon>Sporomusaceae</taxon>
        <taxon>Sporomusa</taxon>
    </lineage>
</organism>
<keyword evidence="5" id="KW-1185">Reference proteome</keyword>
<evidence type="ECO:0000259" key="3">
    <source>
        <dbReference type="PROSITE" id="PS51149"/>
    </source>
</evidence>
<keyword evidence="4" id="KW-0456">Lyase</keyword>
<name>A0ABZ3J0M9_SPOA4</name>
<dbReference type="PROSITE" id="PS51149">
    <property type="entry name" value="GLY_RADICAL_2"/>
    <property type="match status" value="1"/>
</dbReference>
<dbReference type="SUPFAM" id="SSF51998">
    <property type="entry name" value="PFL-like glycyl radical enzymes"/>
    <property type="match status" value="1"/>
</dbReference>
<dbReference type="EMBL" id="CP155571">
    <property type="protein sequence ID" value="XFO71703.1"/>
    <property type="molecule type" value="Genomic_DNA"/>
</dbReference>
<dbReference type="GO" id="GO:0120525">
    <property type="term" value="F:choline trimethylamine lyase activity"/>
    <property type="evidence" value="ECO:0007669"/>
    <property type="project" value="UniProtKB-EC"/>
</dbReference>
<feature type="domain" description="Glycine radical" evidence="3">
    <location>
        <begin position="1"/>
        <end position="54"/>
    </location>
</feature>
<protein>
    <submittedName>
        <fullName evidence="4">Choline trimethylamine-lyase</fullName>
        <ecNumber evidence="4">4.3.99.4</ecNumber>
    </submittedName>
</protein>
<dbReference type="InterPro" id="IPR001150">
    <property type="entry name" value="Gly_radical"/>
</dbReference>
<dbReference type="Proteomes" id="UP000216052">
    <property type="component" value="Chromosome"/>
</dbReference>
<sequence length="54" mass="6254">MQFNIMSADTLREAQKNPENYKDLVVRIAGFSAYFVELYKGLQDDVIQRTELAL</sequence>
<dbReference type="InterPro" id="IPR051215">
    <property type="entry name" value="GRE"/>
</dbReference>
<dbReference type="Pfam" id="PF01228">
    <property type="entry name" value="Gly_radical"/>
    <property type="match status" value="1"/>
</dbReference>